<protein>
    <submittedName>
        <fullName evidence="2">Threonylcarbamoyl-AMP synthase</fullName>
    </submittedName>
</protein>
<dbReference type="Proteomes" id="UP000500961">
    <property type="component" value="Chromosome"/>
</dbReference>
<dbReference type="InterPro" id="IPR006070">
    <property type="entry name" value="Sua5-like_dom"/>
</dbReference>
<dbReference type="AlphaFoldDB" id="A0A7D3XZ18"/>
<reference evidence="2 3" key="1">
    <citation type="submission" date="2019-07" db="EMBL/GenBank/DDBJ databases">
        <title>Thalassofilum flectens gen. nov., sp. nov., a novel moderate thermophilic anaerobe from a shallow sea hot spring in Kunashir Island (Russia), representing a new family in the order Bacteroidales, and proposal of Thalassofilacea fam. nov.</title>
        <authorList>
            <person name="Kochetkova T.V."/>
            <person name="Podosokorskaya O.A."/>
            <person name="Novikov A."/>
            <person name="Elcheninov A.G."/>
            <person name="Toshchakov S.V."/>
            <person name="Kublanov I.V."/>
        </authorList>
    </citation>
    <scope>NUCLEOTIDE SEQUENCE [LARGE SCALE GENOMIC DNA]</scope>
    <source>
        <strain evidence="2 3">38-H</strain>
    </source>
</reference>
<dbReference type="PANTHER" id="PTHR42828">
    <property type="entry name" value="DHBP SYNTHASE RIBB-LIKE ALPHA/BETA DOMAIN-CONTAINING PROTEIN"/>
    <property type="match status" value="1"/>
</dbReference>
<keyword evidence="3" id="KW-1185">Reference proteome</keyword>
<evidence type="ECO:0000259" key="1">
    <source>
        <dbReference type="PROSITE" id="PS51163"/>
    </source>
</evidence>
<accession>A0A7D3XZ18</accession>
<dbReference type="PANTHER" id="PTHR42828:SF3">
    <property type="entry name" value="THREONYLCARBAMOYL-AMP SYNTHASE"/>
    <property type="match status" value="1"/>
</dbReference>
<dbReference type="GO" id="GO:0003725">
    <property type="term" value="F:double-stranded RNA binding"/>
    <property type="evidence" value="ECO:0007669"/>
    <property type="project" value="InterPro"/>
</dbReference>
<dbReference type="SUPFAM" id="SSF55821">
    <property type="entry name" value="YrdC/RibB"/>
    <property type="match status" value="1"/>
</dbReference>
<organism evidence="2 3">
    <name type="scientific">Tenuifilum thalassicum</name>
    <dbReference type="NCBI Taxonomy" id="2590900"/>
    <lineage>
        <taxon>Bacteria</taxon>
        <taxon>Pseudomonadati</taxon>
        <taxon>Bacteroidota</taxon>
        <taxon>Bacteroidia</taxon>
        <taxon>Bacteroidales</taxon>
        <taxon>Tenuifilaceae</taxon>
        <taxon>Tenuifilum</taxon>
    </lineage>
</organism>
<dbReference type="InterPro" id="IPR017945">
    <property type="entry name" value="DHBP_synth_RibB-like_a/b_dom"/>
</dbReference>
<name>A0A7D3XZ18_9BACT</name>
<proteinExistence type="predicted"/>
<dbReference type="EMBL" id="CP041345">
    <property type="protein sequence ID" value="QKG79593.1"/>
    <property type="molecule type" value="Genomic_DNA"/>
</dbReference>
<dbReference type="PROSITE" id="PS51163">
    <property type="entry name" value="YRDC"/>
    <property type="match status" value="1"/>
</dbReference>
<evidence type="ECO:0000313" key="3">
    <source>
        <dbReference type="Proteomes" id="UP000500961"/>
    </source>
</evidence>
<dbReference type="Gene3D" id="3.90.870.10">
    <property type="entry name" value="DHBP synthase"/>
    <property type="match status" value="1"/>
</dbReference>
<sequence>MPDCLYIEMHPQNPNPRDVDRVVAVLKRGGIIIYPTDTVYGIGCDIKNTKAVERIIKLKGLKPKEAHFSFICKDLSNITDFAKVNNPTFKLMKKNLPGPFTFILPGLHRVPNYFLSKRKTVGIRIPNHKIPIELVERLGNPILTTSLKDSDEIIEYTTDPEQIYENYHNLVDVVIDGGACGNVPSTIVDCTEDEPLIIREGLGELRL</sequence>
<dbReference type="InterPro" id="IPR052532">
    <property type="entry name" value="SUA5_domain"/>
</dbReference>
<dbReference type="Pfam" id="PF01300">
    <property type="entry name" value="Sua5_yciO_yrdC"/>
    <property type="match status" value="1"/>
</dbReference>
<dbReference type="RefSeq" id="WP_173073479.1">
    <property type="nucleotide sequence ID" value="NZ_CP041345.1"/>
</dbReference>
<dbReference type="KEGG" id="ttz:FHG85_04730"/>
<feature type="domain" description="YrdC-like" evidence="1">
    <location>
        <begin position="16"/>
        <end position="203"/>
    </location>
</feature>
<evidence type="ECO:0000313" key="2">
    <source>
        <dbReference type="EMBL" id="QKG79593.1"/>
    </source>
</evidence>
<dbReference type="NCBIfam" id="TIGR00057">
    <property type="entry name" value="L-threonylcarbamoyladenylate synthase"/>
    <property type="match status" value="1"/>
</dbReference>
<gene>
    <name evidence="2" type="ORF">FHG85_04730</name>
</gene>